<evidence type="ECO:0000256" key="1">
    <source>
        <dbReference type="SAM" id="MobiDB-lite"/>
    </source>
</evidence>
<dbReference type="PROSITE" id="PS50195">
    <property type="entry name" value="PX"/>
    <property type="match status" value="1"/>
</dbReference>
<reference evidence="3" key="2">
    <citation type="submission" date="2011-02" db="EMBL/GenBank/DDBJ databases">
        <authorList>
            <person name="MacLean D."/>
        </authorList>
    </citation>
    <scope>NUCLEOTIDE SEQUENCE</scope>
</reference>
<feature type="domain" description="PX" evidence="2">
    <location>
        <begin position="75"/>
        <end position="272"/>
    </location>
</feature>
<evidence type="ECO:0000259" key="2">
    <source>
        <dbReference type="PROSITE" id="PS50195"/>
    </source>
</evidence>
<sequence length="320" mass="36784">MATQDNQIARLANALECIQKLQLEFQEPDSVKMEPSLVMLRRSSSPEPMTQKMERTNPRSMPEVCRASMHEMTGAGTFTNLVVTGYTMRSTERRVMYHIDVQNDANQLLTYTIRRSYSDFHTLYAELMETLEEHKSELAYFQRQSCHRNSSSHPFSSPAEYRSSAENQDPTAEFENLHTKMDQPTKSHQGSNASSPAPSESTVLTGENDLMQFDLPPLPYAGFFTYWKRHDRSHLQQRCDMFQELLQAIMNVPCLRDSYAIQKFLSFAPGALRERGSSYVSLCEYGVPQLDLEQENKERKQRALASRRYSSVHSTITAHK</sequence>
<dbReference type="AlphaFoldDB" id="F0WEC7"/>
<feature type="region of interest" description="Disordered" evidence="1">
    <location>
        <begin position="41"/>
        <end position="60"/>
    </location>
</feature>
<feature type="region of interest" description="Disordered" evidence="1">
    <location>
        <begin position="182"/>
        <end position="203"/>
    </location>
</feature>
<dbReference type="EMBL" id="FR824118">
    <property type="protein sequence ID" value="CCA19558.1"/>
    <property type="molecule type" value="Genomic_DNA"/>
</dbReference>
<accession>F0WEC7</accession>
<dbReference type="InterPro" id="IPR001683">
    <property type="entry name" value="PX_dom"/>
</dbReference>
<dbReference type="InterPro" id="IPR036871">
    <property type="entry name" value="PX_dom_sf"/>
</dbReference>
<gene>
    <name evidence="3" type="primary">AlNc14C73G4983</name>
    <name evidence="3" type="ORF">ALNC14_057010</name>
</gene>
<dbReference type="Pfam" id="PF00787">
    <property type="entry name" value="PX"/>
    <property type="match status" value="1"/>
</dbReference>
<organism evidence="3">
    <name type="scientific">Albugo laibachii Nc14</name>
    <dbReference type="NCBI Taxonomy" id="890382"/>
    <lineage>
        <taxon>Eukaryota</taxon>
        <taxon>Sar</taxon>
        <taxon>Stramenopiles</taxon>
        <taxon>Oomycota</taxon>
        <taxon>Peronosporomycetes</taxon>
        <taxon>Albuginales</taxon>
        <taxon>Albuginaceae</taxon>
        <taxon>Albugo</taxon>
    </lineage>
</organism>
<dbReference type="HOGENOM" id="CLU_053439_0_0_1"/>
<dbReference type="CDD" id="cd06093">
    <property type="entry name" value="PX_domain"/>
    <property type="match status" value="1"/>
</dbReference>
<dbReference type="SUPFAM" id="SSF64268">
    <property type="entry name" value="PX domain"/>
    <property type="match status" value="2"/>
</dbReference>
<dbReference type="GO" id="GO:0035091">
    <property type="term" value="F:phosphatidylinositol binding"/>
    <property type="evidence" value="ECO:0007669"/>
    <property type="project" value="InterPro"/>
</dbReference>
<feature type="region of interest" description="Disordered" evidence="1">
    <location>
        <begin position="147"/>
        <end position="170"/>
    </location>
</feature>
<reference evidence="3" key="1">
    <citation type="journal article" date="2011" name="PLoS Biol.">
        <title>Gene gain and loss during evolution of obligate parasitism in the white rust pathogen of Arabidopsis thaliana.</title>
        <authorList>
            <person name="Kemen E."/>
            <person name="Gardiner A."/>
            <person name="Schultz-Larsen T."/>
            <person name="Kemen A.C."/>
            <person name="Balmuth A.L."/>
            <person name="Robert-Seilaniantz A."/>
            <person name="Bailey K."/>
            <person name="Holub E."/>
            <person name="Studholme D.J."/>
            <person name="Maclean D."/>
            <person name="Jones J.D."/>
        </authorList>
    </citation>
    <scope>NUCLEOTIDE SEQUENCE</scope>
</reference>
<protein>
    <submittedName>
        <fullName evidence="3">Uncharacterized protein AlNc14C73G4983</fullName>
    </submittedName>
</protein>
<proteinExistence type="predicted"/>
<dbReference type="Gene3D" id="3.30.1520.10">
    <property type="entry name" value="Phox-like domain"/>
    <property type="match status" value="2"/>
</dbReference>
<feature type="compositionally biased region" description="Polar residues" evidence="1">
    <location>
        <begin position="186"/>
        <end position="203"/>
    </location>
</feature>
<evidence type="ECO:0000313" key="3">
    <source>
        <dbReference type="EMBL" id="CCA19558.1"/>
    </source>
</evidence>
<dbReference type="SMART" id="SM00312">
    <property type="entry name" value="PX"/>
    <property type="match status" value="1"/>
</dbReference>
<name>F0WEC7_9STRA</name>